<accession>A0A177C454</accession>
<sequence>MPNSLWCSGEREHSATTSRMGSVSGGVGQAANRRLDLDRNSIPACLHQTTPHFDGGRSRRTAITIRHAPRYPSTTITARDGVTSAPRGASRWLVGQGHDSRDRACPVTRRLSRRPAETCRRHHMPIARSMAHSCERQTAIGSENQCARPCCRQLRSRCTACFAGSVEGRGSSGCGAPIGGVGPGYQSQARRVLALGVTPFTTRRVAWGDDCAG</sequence>
<dbReference type="Proteomes" id="UP000077069">
    <property type="component" value="Unassembled WGS sequence"/>
</dbReference>
<evidence type="ECO:0000313" key="2">
    <source>
        <dbReference type="EMBL" id="OAG01662.1"/>
    </source>
</evidence>
<feature type="region of interest" description="Disordered" evidence="1">
    <location>
        <begin position="1"/>
        <end position="28"/>
    </location>
</feature>
<name>A0A177C454_9PLEO</name>
<dbReference type="RefSeq" id="XP_018032027.1">
    <property type="nucleotide sequence ID" value="XM_018185592.1"/>
</dbReference>
<dbReference type="InParanoid" id="A0A177C454"/>
<dbReference type="EMBL" id="KV441557">
    <property type="protein sequence ID" value="OAG01662.1"/>
    <property type="molecule type" value="Genomic_DNA"/>
</dbReference>
<gene>
    <name evidence="2" type="ORF">CC84DRAFT_210256</name>
</gene>
<proteinExistence type="predicted"/>
<protein>
    <submittedName>
        <fullName evidence="2">Uncharacterized protein</fullName>
    </submittedName>
</protein>
<dbReference type="GeneID" id="28769078"/>
<evidence type="ECO:0000256" key="1">
    <source>
        <dbReference type="SAM" id="MobiDB-lite"/>
    </source>
</evidence>
<dbReference type="AlphaFoldDB" id="A0A177C454"/>
<organism evidence="2 3">
    <name type="scientific">Paraphaeosphaeria sporulosa</name>
    <dbReference type="NCBI Taxonomy" id="1460663"/>
    <lineage>
        <taxon>Eukaryota</taxon>
        <taxon>Fungi</taxon>
        <taxon>Dikarya</taxon>
        <taxon>Ascomycota</taxon>
        <taxon>Pezizomycotina</taxon>
        <taxon>Dothideomycetes</taxon>
        <taxon>Pleosporomycetidae</taxon>
        <taxon>Pleosporales</taxon>
        <taxon>Massarineae</taxon>
        <taxon>Didymosphaeriaceae</taxon>
        <taxon>Paraphaeosphaeria</taxon>
    </lineage>
</organism>
<evidence type="ECO:0000313" key="3">
    <source>
        <dbReference type="Proteomes" id="UP000077069"/>
    </source>
</evidence>
<keyword evidence="3" id="KW-1185">Reference proteome</keyword>
<reference evidence="2 3" key="1">
    <citation type="submission" date="2016-05" db="EMBL/GenBank/DDBJ databases">
        <title>Comparative analysis of secretome profiles of manganese(II)-oxidizing ascomycete fungi.</title>
        <authorList>
            <consortium name="DOE Joint Genome Institute"/>
            <person name="Zeiner C.A."/>
            <person name="Purvine S.O."/>
            <person name="Zink E.M."/>
            <person name="Wu S."/>
            <person name="Pasa-Tolic L."/>
            <person name="Chaput D.L."/>
            <person name="Haridas S."/>
            <person name="Grigoriev I.V."/>
            <person name="Santelli C.M."/>
            <person name="Hansel C.M."/>
        </authorList>
    </citation>
    <scope>NUCLEOTIDE SEQUENCE [LARGE SCALE GENOMIC DNA]</scope>
    <source>
        <strain evidence="2 3">AP3s5-JAC2a</strain>
    </source>
</reference>